<dbReference type="Gene3D" id="1.20.120.290">
    <property type="entry name" value="Oxygen-evolving enhancer protein 3 (PsbQ), four-helix up-down bundle"/>
    <property type="match status" value="1"/>
</dbReference>
<keyword evidence="1" id="KW-0793">Thylakoid</keyword>
<dbReference type="InterPro" id="IPR023222">
    <property type="entry name" value="PsbQ-like_dom_sf"/>
</dbReference>
<organism evidence="2">
    <name type="scientific">marine sediment metagenome</name>
    <dbReference type="NCBI Taxonomy" id="412755"/>
    <lineage>
        <taxon>unclassified sequences</taxon>
        <taxon>metagenomes</taxon>
        <taxon>ecological metagenomes</taxon>
    </lineage>
</organism>
<evidence type="ECO:0000313" key="2">
    <source>
        <dbReference type="EMBL" id="GAG11678.1"/>
    </source>
</evidence>
<dbReference type="EMBL" id="BARS01026093">
    <property type="protein sequence ID" value="GAG11678.1"/>
    <property type="molecule type" value="Genomic_DNA"/>
</dbReference>
<accession>X0VGS2</accession>
<name>X0VGS2_9ZZZZ</name>
<proteinExistence type="predicted"/>
<reference evidence="2" key="1">
    <citation type="journal article" date="2014" name="Front. Microbiol.">
        <title>High frequency of phylogenetically diverse reductive dehalogenase-homologous genes in deep subseafloor sedimentary metagenomes.</title>
        <authorList>
            <person name="Kawai M."/>
            <person name="Futagami T."/>
            <person name="Toyoda A."/>
            <person name="Takaki Y."/>
            <person name="Nishi S."/>
            <person name="Hori S."/>
            <person name="Arai W."/>
            <person name="Tsubouchi T."/>
            <person name="Morono Y."/>
            <person name="Uchiyama I."/>
            <person name="Ito T."/>
            <person name="Fujiyama A."/>
            <person name="Inagaki F."/>
            <person name="Takami H."/>
        </authorList>
    </citation>
    <scope>NUCLEOTIDE SEQUENCE</scope>
    <source>
        <strain evidence="2">Expedition CK06-06</strain>
    </source>
</reference>
<gene>
    <name evidence="2" type="ORF">S01H1_41161</name>
</gene>
<sequence length="191" mass="21006">METIEMDVSELFPRMRTFVEAAEAITKLDDDQRGAFADWLREALVKADRPDAGAVREVAATLGASEGVLASCGSVVRHVLLVQHRRRLASDVVRKGLREAGVGRDASAQIAKVAESLADVGPALKRRPRREWAEKRSDVLGSQDVLRAEEARLLAGLPAEYQEQASSYLGRLEGAGDFQLEEVMRDEDLYS</sequence>
<dbReference type="AlphaFoldDB" id="X0VGS2"/>
<protein>
    <submittedName>
        <fullName evidence="2">Uncharacterized protein</fullName>
    </submittedName>
</protein>
<comment type="caution">
    <text evidence="2">The sequence shown here is derived from an EMBL/GenBank/DDBJ whole genome shotgun (WGS) entry which is preliminary data.</text>
</comment>
<evidence type="ECO:0000256" key="1">
    <source>
        <dbReference type="ARBA" id="ARBA00023078"/>
    </source>
</evidence>